<evidence type="ECO:0000259" key="3">
    <source>
        <dbReference type="Pfam" id="PF02563"/>
    </source>
</evidence>
<accession>A0A5A7N9R1</accession>
<sequence>MRLLTGTLTLAMLMSHHPAFAQSPALARIIQTTAPDIVGSGNAAADYIYKIGPEDRLQITINGEDDLSGEYRVRPDGRIALPLLGDLVVTGLSTDQIARKLEQALSDLMTTPRATVMVIAAGSTYQDRIRLIGDAFPAPRTLPYRQGLTSLGVLTEIGGLPETAAANRARIIRTENGRTQKIRLRLGDIQSGRALGADTLLQPGDVIYVPESFFAGSRTIEMSVGAAQSYSDNINLQSGDLKRDSAVSELFPAIRIDYDTARLQALLDAEIRLQHRTNDDDSFSVAPEVQGSLNTELIERLFFLDSAVSISRQLVDTRRGQSSSITNIANTQVVQTYQISRISGIVLAISPRWNCAMKAVLF</sequence>
<organism evidence="4 5">
    <name type="scientific">Iodidimonas nitroreducens</name>
    <dbReference type="NCBI Taxonomy" id="1236968"/>
    <lineage>
        <taxon>Bacteria</taxon>
        <taxon>Pseudomonadati</taxon>
        <taxon>Pseudomonadota</taxon>
        <taxon>Alphaproteobacteria</taxon>
        <taxon>Iodidimonadales</taxon>
        <taxon>Iodidimonadaceae</taxon>
        <taxon>Iodidimonas</taxon>
    </lineage>
</organism>
<evidence type="ECO:0000256" key="2">
    <source>
        <dbReference type="SAM" id="SignalP"/>
    </source>
</evidence>
<dbReference type="InterPro" id="IPR003715">
    <property type="entry name" value="Poly_export_N"/>
</dbReference>
<dbReference type="Proteomes" id="UP000324996">
    <property type="component" value="Unassembled WGS sequence"/>
</dbReference>
<dbReference type="PANTHER" id="PTHR33619">
    <property type="entry name" value="POLYSACCHARIDE EXPORT PROTEIN GFCE-RELATED"/>
    <property type="match status" value="1"/>
</dbReference>
<feature type="signal peptide" evidence="2">
    <location>
        <begin position="1"/>
        <end position="21"/>
    </location>
</feature>
<dbReference type="GO" id="GO:0015159">
    <property type="term" value="F:polysaccharide transmembrane transporter activity"/>
    <property type="evidence" value="ECO:0007669"/>
    <property type="project" value="InterPro"/>
</dbReference>
<name>A0A5A7N9R1_9PROT</name>
<proteinExistence type="predicted"/>
<dbReference type="PANTHER" id="PTHR33619:SF3">
    <property type="entry name" value="POLYSACCHARIDE EXPORT PROTEIN GFCE-RELATED"/>
    <property type="match status" value="1"/>
</dbReference>
<keyword evidence="5" id="KW-1185">Reference proteome</keyword>
<keyword evidence="1 2" id="KW-0732">Signal</keyword>
<dbReference type="Pfam" id="PF02563">
    <property type="entry name" value="Poly_export"/>
    <property type="match status" value="1"/>
</dbReference>
<feature type="domain" description="Polysaccharide export protein N-terminal" evidence="3">
    <location>
        <begin position="44"/>
        <end position="118"/>
    </location>
</feature>
<dbReference type="Gene3D" id="3.30.1950.10">
    <property type="entry name" value="wza like domain"/>
    <property type="match status" value="1"/>
</dbReference>
<comment type="caution">
    <text evidence="4">The sequence shown here is derived from an EMBL/GenBank/DDBJ whole genome shotgun (WGS) entry which is preliminary data.</text>
</comment>
<feature type="chain" id="PRO_5022678159" description="Polysaccharide export protein N-terminal domain-containing protein" evidence="2">
    <location>
        <begin position="22"/>
        <end position="362"/>
    </location>
</feature>
<evidence type="ECO:0000313" key="5">
    <source>
        <dbReference type="Proteomes" id="UP000324996"/>
    </source>
</evidence>
<reference evidence="4 5" key="1">
    <citation type="submission" date="2019-09" db="EMBL/GenBank/DDBJ databases">
        <title>NBRP : Genome information of microbial organism related human and environment.</title>
        <authorList>
            <person name="Hattori M."/>
            <person name="Oshima K."/>
            <person name="Inaba H."/>
            <person name="Suda W."/>
            <person name="Sakamoto M."/>
            <person name="Iino T."/>
            <person name="Kitahara M."/>
            <person name="Oshida Y."/>
            <person name="Iida T."/>
            <person name="Kudo T."/>
            <person name="Itoh T."/>
            <person name="Ohkuma M."/>
        </authorList>
    </citation>
    <scope>NUCLEOTIDE SEQUENCE [LARGE SCALE GENOMIC DNA]</scope>
    <source>
        <strain evidence="4 5">Q-1</strain>
    </source>
</reference>
<dbReference type="InterPro" id="IPR049712">
    <property type="entry name" value="Poly_export"/>
</dbReference>
<protein>
    <recommendedName>
        <fullName evidence="3">Polysaccharide export protein N-terminal domain-containing protein</fullName>
    </recommendedName>
</protein>
<dbReference type="AlphaFoldDB" id="A0A5A7N9R1"/>
<dbReference type="Gene3D" id="3.10.560.10">
    <property type="entry name" value="Outer membrane lipoprotein wza domain like"/>
    <property type="match status" value="1"/>
</dbReference>
<evidence type="ECO:0000256" key="1">
    <source>
        <dbReference type="ARBA" id="ARBA00022729"/>
    </source>
</evidence>
<evidence type="ECO:0000313" key="4">
    <source>
        <dbReference type="EMBL" id="GER04838.1"/>
    </source>
</evidence>
<dbReference type="EMBL" id="BKCN01000014">
    <property type="protein sequence ID" value="GER04838.1"/>
    <property type="molecule type" value="Genomic_DNA"/>
</dbReference>
<dbReference type="RefSeq" id="WP_313981749.1">
    <property type="nucleotide sequence ID" value="NZ_BKCN01000014.1"/>
</dbReference>
<gene>
    <name evidence="4" type="ORF">JCM17846_25200</name>
</gene>